<dbReference type="SUPFAM" id="SSF54826">
    <property type="entry name" value="Enolase N-terminal domain-like"/>
    <property type="match status" value="1"/>
</dbReference>
<dbReference type="InterPro" id="IPR020811">
    <property type="entry name" value="Enolase_N"/>
</dbReference>
<dbReference type="EMBL" id="LLZG01000393">
    <property type="protein sequence ID" value="KUL22775.1"/>
    <property type="molecule type" value="Genomic_DNA"/>
</dbReference>
<proteinExistence type="predicted"/>
<evidence type="ECO:0000313" key="5">
    <source>
        <dbReference type="Proteomes" id="UP000053923"/>
    </source>
</evidence>
<comment type="caution">
    <text evidence="4">The sequence shown here is derived from an EMBL/GenBank/DDBJ whole genome shotgun (WGS) entry which is preliminary data.</text>
</comment>
<organism evidence="4 5">
    <name type="scientific">Streptomyces regalis</name>
    <dbReference type="NCBI Taxonomy" id="68262"/>
    <lineage>
        <taxon>Bacteria</taxon>
        <taxon>Bacillati</taxon>
        <taxon>Actinomycetota</taxon>
        <taxon>Actinomycetes</taxon>
        <taxon>Kitasatosporales</taxon>
        <taxon>Streptomycetaceae</taxon>
        <taxon>Streptomyces</taxon>
    </lineage>
</organism>
<dbReference type="PANTHER" id="PTHR11902:SF1">
    <property type="entry name" value="ENOLASE"/>
    <property type="match status" value="1"/>
</dbReference>
<dbReference type="PANTHER" id="PTHR11902">
    <property type="entry name" value="ENOLASE"/>
    <property type="match status" value="1"/>
</dbReference>
<dbReference type="GO" id="GO:0006096">
    <property type="term" value="P:glycolytic process"/>
    <property type="evidence" value="ECO:0007669"/>
    <property type="project" value="InterPro"/>
</dbReference>
<dbReference type="InterPro" id="IPR000941">
    <property type="entry name" value="Enolase"/>
</dbReference>
<dbReference type="AlphaFoldDB" id="A0A101J9Q9"/>
<evidence type="ECO:0000313" key="4">
    <source>
        <dbReference type="EMBL" id="KUL22775.1"/>
    </source>
</evidence>
<feature type="compositionally biased region" description="Basic and acidic residues" evidence="2">
    <location>
        <begin position="46"/>
        <end position="57"/>
    </location>
</feature>
<evidence type="ECO:0000259" key="3">
    <source>
        <dbReference type="SMART" id="SM01193"/>
    </source>
</evidence>
<dbReference type="SMART" id="SM01193">
    <property type="entry name" value="Enolase_N"/>
    <property type="match status" value="1"/>
</dbReference>
<dbReference type="Proteomes" id="UP000053923">
    <property type="component" value="Unassembled WGS sequence"/>
</dbReference>
<protein>
    <recommendedName>
        <fullName evidence="3">Enolase N-terminal domain-containing protein</fullName>
    </recommendedName>
</protein>
<dbReference type="InterPro" id="IPR029017">
    <property type="entry name" value="Enolase-like_N"/>
</dbReference>
<name>A0A101J9Q9_9ACTN</name>
<dbReference type="Pfam" id="PF03952">
    <property type="entry name" value="Enolase_N"/>
    <property type="match status" value="1"/>
</dbReference>
<dbReference type="Gene3D" id="3.30.390.10">
    <property type="entry name" value="Enolase-like, N-terminal domain"/>
    <property type="match status" value="1"/>
</dbReference>
<evidence type="ECO:0000256" key="2">
    <source>
        <dbReference type="SAM" id="MobiDB-lite"/>
    </source>
</evidence>
<dbReference type="GO" id="GO:0004634">
    <property type="term" value="F:phosphopyruvate hydratase activity"/>
    <property type="evidence" value="ECO:0007669"/>
    <property type="project" value="InterPro"/>
</dbReference>
<keyword evidence="1" id="KW-0460">Magnesium</keyword>
<dbReference type="GO" id="GO:0000287">
    <property type="term" value="F:magnesium ion binding"/>
    <property type="evidence" value="ECO:0007669"/>
    <property type="project" value="InterPro"/>
</dbReference>
<keyword evidence="5" id="KW-1185">Reference proteome</keyword>
<gene>
    <name evidence="4" type="ORF">ADL12_41350</name>
</gene>
<accession>A0A101J9Q9</accession>
<feature type="domain" description="Enolase N-terminal" evidence="3">
    <location>
        <begin position="3"/>
        <end position="114"/>
    </location>
</feature>
<sequence>MQIPHLHTVEILDSRAHPTLAVTLTTADGSRFRAGVPSGTSTGSRKAVELPDGDKARYNGQDVRTAIGRVNSEIARALTGRTFASAEVIPRPARCEPPSGRSRVLSRVPSYAVGVAGSGA</sequence>
<reference evidence="5" key="1">
    <citation type="submission" date="2015-10" db="EMBL/GenBank/DDBJ databases">
        <authorList>
            <person name="Ju K.-S."/>
            <person name="Doroghazi J.R."/>
            <person name="Metcalf W.W."/>
        </authorList>
    </citation>
    <scope>NUCLEOTIDE SEQUENCE [LARGE SCALE GENOMIC DNA]</scope>
    <source>
        <strain evidence="5">NRRL 3151</strain>
    </source>
</reference>
<feature type="region of interest" description="Disordered" evidence="2">
    <location>
        <begin position="33"/>
        <end position="57"/>
    </location>
</feature>
<dbReference type="GO" id="GO:0000015">
    <property type="term" value="C:phosphopyruvate hydratase complex"/>
    <property type="evidence" value="ECO:0007669"/>
    <property type="project" value="InterPro"/>
</dbReference>
<evidence type="ECO:0000256" key="1">
    <source>
        <dbReference type="ARBA" id="ARBA00022842"/>
    </source>
</evidence>